<feature type="region of interest" description="Disordered" evidence="1">
    <location>
        <begin position="1"/>
        <end position="46"/>
    </location>
</feature>
<gene>
    <name evidence="2" type="ORF">Tci_346057</name>
</gene>
<sequence length="345" mass="39049">MEDSRQPEIQLRYLAPTPKDLSTSSREAKPKTYSRANAKPSGVPPGNPPFTMISRSHECSFASILKEGPHKTLSPEHLIPALVLDDSCLKDHDFSLSLMGKVHWLRAKELDAWVPKFLSIEECDSSDDDESNDFNRDRKPTDMEFDNPIAESDVERVLESSFIRDNNLAQENDQNTNCLGHKAKKGWIKDSYSKHKVNFAAIQETKMESIDLFSIKVLWGNLSFDHVVSSAIGNSGGILCVWDLFMFIKEHGCSLDNFLAIMGSWSPTSTKLLIISIYASQELSIKRVLREYICILIDRWEGKTVILGNFNEKVRRTSLCVHRTSLVLVCYFAGSTLVSYQNHRT</sequence>
<name>A0A699HAC6_TANCI</name>
<keyword evidence="2" id="KW-0808">Transferase</keyword>
<dbReference type="Gene3D" id="3.60.10.10">
    <property type="entry name" value="Endonuclease/exonuclease/phosphatase"/>
    <property type="match status" value="1"/>
</dbReference>
<reference evidence="2" key="1">
    <citation type="journal article" date="2019" name="Sci. Rep.">
        <title>Draft genome of Tanacetum cinerariifolium, the natural source of mosquito coil.</title>
        <authorList>
            <person name="Yamashiro T."/>
            <person name="Shiraishi A."/>
            <person name="Satake H."/>
            <person name="Nakayama K."/>
        </authorList>
    </citation>
    <scope>NUCLEOTIDE SEQUENCE</scope>
</reference>
<comment type="caution">
    <text evidence="2">The sequence shown here is derived from an EMBL/GenBank/DDBJ whole genome shotgun (WGS) entry which is preliminary data.</text>
</comment>
<keyword evidence="2" id="KW-0548">Nucleotidyltransferase</keyword>
<dbReference type="EMBL" id="BKCJ010127063">
    <property type="protein sequence ID" value="GEX74082.1"/>
    <property type="molecule type" value="Genomic_DNA"/>
</dbReference>
<accession>A0A699HAC6</accession>
<organism evidence="2">
    <name type="scientific">Tanacetum cinerariifolium</name>
    <name type="common">Dalmatian daisy</name>
    <name type="synonym">Chrysanthemum cinerariifolium</name>
    <dbReference type="NCBI Taxonomy" id="118510"/>
    <lineage>
        <taxon>Eukaryota</taxon>
        <taxon>Viridiplantae</taxon>
        <taxon>Streptophyta</taxon>
        <taxon>Embryophyta</taxon>
        <taxon>Tracheophyta</taxon>
        <taxon>Spermatophyta</taxon>
        <taxon>Magnoliopsida</taxon>
        <taxon>eudicotyledons</taxon>
        <taxon>Gunneridae</taxon>
        <taxon>Pentapetalae</taxon>
        <taxon>asterids</taxon>
        <taxon>campanulids</taxon>
        <taxon>Asterales</taxon>
        <taxon>Asteraceae</taxon>
        <taxon>Asteroideae</taxon>
        <taxon>Anthemideae</taxon>
        <taxon>Anthemidinae</taxon>
        <taxon>Tanacetum</taxon>
    </lineage>
</organism>
<dbReference type="InterPro" id="IPR036691">
    <property type="entry name" value="Endo/exonu/phosph_ase_sf"/>
</dbReference>
<dbReference type="AlphaFoldDB" id="A0A699HAC6"/>
<dbReference type="SUPFAM" id="SSF56219">
    <property type="entry name" value="DNase I-like"/>
    <property type="match status" value="1"/>
</dbReference>
<feature type="compositionally biased region" description="Basic and acidic residues" evidence="1">
    <location>
        <begin position="133"/>
        <end position="142"/>
    </location>
</feature>
<keyword evidence="2" id="KW-0695">RNA-directed DNA polymerase</keyword>
<evidence type="ECO:0000313" key="2">
    <source>
        <dbReference type="EMBL" id="GEX74082.1"/>
    </source>
</evidence>
<protein>
    <submittedName>
        <fullName evidence="2">RNA-directed DNA polymerase, eukaryota</fullName>
    </submittedName>
</protein>
<evidence type="ECO:0000256" key="1">
    <source>
        <dbReference type="SAM" id="MobiDB-lite"/>
    </source>
</evidence>
<feature type="region of interest" description="Disordered" evidence="1">
    <location>
        <begin position="124"/>
        <end position="144"/>
    </location>
</feature>
<dbReference type="GO" id="GO:0003964">
    <property type="term" value="F:RNA-directed DNA polymerase activity"/>
    <property type="evidence" value="ECO:0007669"/>
    <property type="project" value="UniProtKB-KW"/>
</dbReference>
<proteinExistence type="predicted"/>